<comment type="subcellular location">
    <subcellularLocation>
        <location evidence="1">Membrane</location>
        <topology evidence="1">Multi-pass membrane protein</topology>
    </subcellularLocation>
</comment>
<evidence type="ECO:0000313" key="12">
    <source>
        <dbReference type="EMBL" id="GAA5169675.1"/>
    </source>
</evidence>
<feature type="transmembrane region" description="Helical" evidence="10">
    <location>
        <begin position="204"/>
        <end position="221"/>
    </location>
</feature>
<feature type="transmembrane region" description="Helical" evidence="10">
    <location>
        <begin position="272"/>
        <end position="295"/>
    </location>
</feature>
<feature type="transmembrane region" description="Helical" evidence="10">
    <location>
        <begin position="315"/>
        <end position="333"/>
    </location>
</feature>
<feature type="transmembrane region" description="Helical" evidence="10">
    <location>
        <begin position="86"/>
        <end position="110"/>
    </location>
</feature>
<dbReference type="Proteomes" id="UP001500547">
    <property type="component" value="Unassembled WGS sequence"/>
</dbReference>
<dbReference type="PANTHER" id="PTHR11403">
    <property type="entry name" value="CYTOCHROME C OXIDASE SUBUNIT III"/>
    <property type="match status" value="1"/>
</dbReference>
<dbReference type="InterPro" id="IPR033945">
    <property type="entry name" value="Cyt_c_oxase_su3_dom"/>
</dbReference>
<evidence type="ECO:0000313" key="13">
    <source>
        <dbReference type="Proteomes" id="UP001500547"/>
    </source>
</evidence>
<dbReference type="InterPro" id="IPR013833">
    <property type="entry name" value="Cyt_c_oxidase_su3_a-hlx"/>
</dbReference>
<evidence type="ECO:0000256" key="1">
    <source>
        <dbReference type="ARBA" id="ARBA00004141"/>
    </source>
</evidence>
<feature type="transmembrane region" description="Helical" evidence="10">
    <location>
        <begin position="16"/>
        <end position="36"/>
    </location>
</feature>
<evidence type="ECO:0000256" key="5">
    <source>
        <dbReference type="ARBA" id="ARBA00022967"/>
    </source>
</evidence>
<keyword evidence="7 10" id="KW-0472">Membrane</keyword>
<dbReference type="EC" id="7.1.1.9" evidence="3"/>
<evidence type="ECO:0000256" key="2">
    <source>
        <dbReference type="ARBA" id="ARBA00010581"/>
    </source>
</evidence>
<dbReference type="RefSeq" id="WP_345534062.1">
    <property type="nucleotide sequence ID" value="NZ_BAABLD010000015.1"/>
</dbReference>
<keyword evidence="4 10" id="KW-0812">Transmembrane</keyword>
<dbReference type="PANTHER" id="PTHR11403:SF7">
    <property type="entry name" value="CYTOCHROME C OXIDASE SUBUNIT 3"/>
    <property type="match status" value="1"/>
</dbReference>
<evidence type="ECO:0000259" key="11">
    <source>
        <dbReference type="PROSITE" id="PS50253"/>
    </source>
</evidence>
<feature type="transmembrane region" description="Helical" evidence="10">
    <location>
        <begin position="42"/>
        <end position="65"/>
    </location>
</feature>
<proteinExistence type="inferred from homology"/>
<protein>
    <recommendedName>
        <fullName evidence="3">cytochrome-c oxidase</fullName>
        <ecNumber evidence="3">7.1.1.9</ecNumber>
    </recommendedName>
    <alternativeName>
        <fullName evidence="8">Cytochrome aa3 subunit 3</fullName>
    </alternativeName>
    <alternativeName>
        <fullName evidence="9">Cytochrome c oxidase polypeptide III</fullName>
    </alternativeName>
</protein>
<comment type="caution">
    <text evidence="12">The sequence shown here is derived from an EMBL/GenBank/DDBJ whole genome shotgun (WGS) entry which is preliminary data.</text>
</comment>
<feature type="domain" description="Heme-copper oxidase subunit III family profile" evidence="11">
    <location>
        <begin position="5"/>
        <end position="334"/>
    </location>
</feature>
<dbReference type="SUPFAM" id="SSF81452">
    <property type="entry name" value="Cytochrome c oxidase subunit III-like"/>
    <property type="match status" value="2"/>
</dbReference>
<dbReference type="Pfam" id="PF00510">
    <property type="entry name" value="COX3"/>
    <property type="match status" value="2"/>
</dbReference>
<sequence length="334" mass="37098">MSSHTLEKYFVPEPSLYPLIGSLALLLLGSGAAFWVNHLESGPYLVAAGFAVLIYMLFGWFGAVARESETGKYGAQVDKAFRWSMGWFIFSEVMFFAAFFGALFFVRGVIVPDLGSEMGQVFWPNFKPAWPTAGPLIELPFHMTWTGKAALGLALMIAAGAAVTYAHRPLEHGKRGQLQLVLVLTVALVGLFLGAMSIDWLPAINTALLLASAATLTWAHWAIRNGDRKQFNLFLFLTIALGVVFLGCQVQEYMHAYHEGLKLSTGIYGSTFFMMTGFHGLHVTIGAIMLTVVLFRSLAGHFSTERHFAFEAAAWYWHFVDYVWLLLFIVVYVL</sequence>
<keyword evidence="13" id="KW-1185">Reference proteome</keyword>
<feature type="transmembrane region" description="Helical" evidence="10">
    <location>
        <begin position="178"/>
        <end position="198"/>
    </location>
</feature>
<feature type="transmembrane region" description="Helical" evidence="10">
    <location>
        <begin position="149"/>
        <end position="166"/>
    </location>
</feature>
<dbReference type="PROSITE" id="PS50253">
    <property type="entry name" value="COX3"/>
    <property type="match status" value="1"/>
</dbReference>
<evidence type="ECO:0000256" key="4">
    <source>
        <dbReference type="ARBA" id="ARBA00022692"/>
    </source>
</evidence>
<dbReference type="Gene3D" id="1.10.287.70">
    <property type="match status" value="1"/>
</dbReference>
<evidence type="ECO:0000256" key="8">
    <source>
        <dbReference type="ARBA" id="ARBA00031400"/>
    </source>
</evidence>
<organism evidence="12 13">
    <name type="scientific">Viridibacterium curvum</name>
    <dbReference type="NCBI Taxonomy" id="1101404"/>
    <lineage>
        <taxon>Bacteria</taxon>
        <taxon>Pseudomonadati</taxon>
        <taxon>Pseudomonadota</taxon>
        <taxon>Betaproteobacteria</taxon>
        <taxon>Rhodocyclales</taxon>
        <taxon>Rhodocyclaceae</taxon>
        <taxon>Viridibacterium</taxon>
    </lineage>
</organism>
<evidence type="ECO:0000256" key="9">
    <source>
        <dbReference type="ARBA" id="ARBA00031625"/>
    </source>
</evidence>
<dbReference type="InterPro" id="IPR000298">
    <property type="entry name" value="Cyt_c_oxidase-like_su3"/>
</dbReference>
<feature type="transmembrane region" description="Helical" evidence="10">
    <location>
        <begin position="233"/>
        <end position="252"/>
    </location>
</feature>
<evidence type="ECO:0000256" key="10">
    <source>
        <dbReference type="SAM" id="Phobius"/>
    </source>
</evidence>
<keyword evidence="6 10" id="KW-1133">Transmembrane helix</keyword>
<dbReference type="Gene3D" id="1.20.120.80">
    <property type="entry name" value="Cytochrome c oxidase, subunit III, four-helix bundle"/>
    <property type="match status" value="2"/>
</dbReference>
<evidence type="ECO:0000256" key="6">
    <source>
        <dbReference type="ARBA" id="ARBA00022989"/>
    </source>
</evidence>
<keyword evidence="5" id="KW-1278">Translocase</keyword>
<dbReference type="InterPro" id="IPR024791">
    <property type="entry name" value="Cyt_c/ubiquinol_Oxase_su3"/>
</dbReference>
<dbReference type="EMBL" id="BAABLD010000015">
    <property type="protein sequence ID" value="GAA5169675.1"/>
    <property type="molecule type" value="Genomic_DNA"/>
</dbReference>
<accession>A0ABP9QZG2</accession>
<gene>
    <name evidence="12" type="ORF">GCM10025770_31510</name>
</gene>
<evidence type="ECO:0000256" key="3">
    <source>
        <dbReference type="ARBA" id="ARBA00012949"/>
    </source>
</evidence>
<comment type="similarity">
    <text evidence="2">Belongs to the cytochrome c oxidase subunit 3 family.</text>
</comment>
<dbReference type="CDD" id="cd01665">
    <property type="entry name" value="Cyt_c_Oxidase_III"/>
    <property type="match status" value="1"/>
</dbReference>
<reference evidence="13" key="1">
    <citation type="journal article" date="2019" name="Int. J. Syst. Evol. Microbiol.">
        <title>The Global Catalogue of Microorganisms (GCM) 10K type strain sequencing project: providing services to taxonomists for standard genome sequencing and annotation.</title>
        <authorList>
            <consortium name="The Broad Institute Genomics Platform"/>
            <consortium name="The Broad Institute Genome Sequencing Center for Infectious Disease"/>
            <person name="Wu L."/>
            <person name="Ma J."/>
        </authorList>
    </citation>
    <scope>NUCLEOTIDE SEQUENCE [LARGE SCALE GENOMIC DNA]</scope>
    <source>
        <strain evidence="13">JCM 18715</strain>
    </source>
</reference>
<dbReference type="InterPro" id="IPR035973">
    <property type="entry name" value="Cyt_c_oxidase_su3-like_sf"/>
</dbReference>
<name>A0ABP9QZG2_9RHOO</name>
<evidence type="ECO:0000256" key="7">
    <source>
        <dbReference type="ARBA" id="ARBA00023136"/>
    </source>
</evidence>